<dbReference type="eggNOG" id="KOG0192">
    <property type="taxonomic scope" value="Eukaryota"/>
</dbReference>
<dbReference type="Gene3D" id="1.10.510.10">
    <property type="entry name" value="Transferase(Phosphotransferase) domain 1"/>
    <property type="match status" value="1"/>
</dbReference>
<dbReference type="Proteomes" id="UP000011087">
    <property type="component" value="Unassembled WGS sequence"/>
</dbReference>
<dbReference type="GO" id="GO:0004674">
    <property type="term" value="F:protein serine/threonine kinase activity"/>
    <property type="evidence" value="ECO:0007669"/>
    <property type="project" value="TreeGrafter"/>
</dbReference>
<sequence>MSNHSGIVKLMGICMNIPDLYLVTELVVGGSLEDLLHVEKRRLSGTEILSISMQISDAMQFLHMANIVHRDLKPSNCLIDHHGVVKLCDFGLARVLGREMSRNSESRRAGTPVYLAPEALAGAPTTNKVDIYSFAIICWEMHTGEQAWFALDYTHMATIVLRDHGRPIIPPDMSREWKELIGVCWAQDPGDRPSFTAIIVSLTEMGAPKPIRHGKNTPFKNVELV</sequence>
<dbReference type="PaxDb" id="55529-EKX52830"/>
<dbReference type="PROSITE" id="PS00108">
    <property type="entry name" value="PROTEIN_KINASE_ST"/>
    <property type="match status" value="1"/>
</dbReference>
<dbReference type="OrthoDB" id="4062651at2759"/>
<dbReference type="PRINTS" id="PR00109">
    <property type="entry name" value="TYRKINASE"/>
</dbReference>
<keyword evidence="4" id="KW-1185">Reference proteome</keyword>
<dbReference type="SUPFAM" id="SSF56112">
    <property type="entry name" value="Protein kinase-like (PK-like)"/>
    <property type="match status" value="1"/>
</dbReference>
<dbReference type="RefSeq" id="XP_005839810.1">
    <property type="nucleotide sequence ID" value="XM_005839753.1"/>
</dbReference>
<evidence type="ECO:0000313" key="2">
    <source>
        <dbReference type="EMBL" id="EKX52830.1"/>
    </source>
</evidence>
<dbReference type="PIRSF" id="PIRSF000654">
    <property type="entry name" value="Integrin-linked_kinase"/>
    <property type="match status" value="1"/>
</dbReference>
<dbReference type="SMART" id="SM00220">
    <property type="entry name" value="S_TKc"/>
    <property type="match status" value="1"/>
</dbReference>
<dbReference type="AlphaFoldDB" id="L1JXB3"/>
<dbReference type="PROSITE" id="PS50011">
    <property type="entry name" value="PROTEIN_KINASE_DOM"/>
    <property type="match status" value="1"/>
</dbReference>
<reference evidence="3" key="3">
    <citation type="submission" date="2015-06" db="UniProtKB">
        <authorList>
            <consortium name="EnsemblProtists"/>
        </authorList>
    </citation>
    <scope>IDENTIFICATION</scope>
</reference>
<name>L1JXB3_GUITC</name>
<gene>
    <name evidence="2" type="ORF">GUITHDRAFT_92096</name>
</gene>
<dbReference type="Gene3D" id="3.30.200.20">
    <property type="entry name" value="Phosphorylase Kinase, domain 1"/>
    <property type="match status" value="1"/>
</dbReference>
<dbReference type="EMBL" id="JH992971">
    <property type="protein sequence ID" value="EKX52830.1"/>
    <property type="molecule type" value="Genomic_DNA"/>
</dbReference>
<dbReference type="HOGENOM" id="CLU_000288_7_35_1"/>
<reference evidence="2 4" key="1">
    <citation type="journal article" date="2012" name="Nature">
        <title>Algal genomes reveal evolutionary mosaicism and the fate of nucleomorphs.</title>
        <authorList>
            <consortium name="DOE Joint Genome Institute"/>
            <person name="Curtis B.A."/>
            <person name="Tanifuji G."/>
            <person name="Burki F."/>
            <person name="Gruber A."/>
            <person name="Irimia M."/>
            <person name="Maruyama S."/>
            <person name="Arias M.C."/>
            <person name="Ball S.G."/>
            <person name="Gile G.H."/>
            <person name="Hirakawa Y."/>
            <person name="Hopkins J.F."/>
            <person name="Kuo A."/>
            <person name="Rensing S.A."/>
            <person name="Schmutz J."/>
            <person name="Symeonidi A."/>
            <person name="Elias M."/>
            <person name="Eveleigh R.J."/>
            <person name="Herman E.K."/>
            <person name="Klute M.J."/>
            <person name="Nakayama T."/>
            <person name="Obornik M."/>
            <person name="Reyes-Prieto A."/>
            <person name="Armbrust E.V."/>
            <person name="Aves S.J."/>
            <person name="Beiko R.G."/>
            <person name="Coutinho P."/>
            <person name="Dacks J.B."/>
            <person name="Durnford D.G."/>
            <person name="Fast N.M."/>
            <person name="Green B.R."/>
            <person name="Grisdale C.J."/>
            <person name="Hempel F."/>
            <person name="Henrissat B."/>
            <person name="Hoppner M.P."/>
            <person name="Ishida K."/>
            <person name="Kim E."/>
            <person name="Koreny L."/>
            <person name="Kroth P.G."/>
            <person name="Liu Y."/>
            <person name="Malik S.B."/>
            <person name="Maier U.G."/>
            <person name="McRose D."/>
            <person name="Mock T."/>
            <person name="Neilson J.A."/>
            <person name="Onodera N.T."/>
            <person name="Poole A.M."/>
            <person name="Pritham E.J."/>
            <person name="Richards T.A."/>
            <person name="Rocap G."/>
            <person name="Roy S.W."/>
            <person name="Sarai C."/>
            <person name="Schaack S."/>
            <person name="Shirato S."/>
            <person name="Slamovits C.H."/>
            <person name="Spencer D.F."/>
            <person name="Suzuki S."/>
            <person name="Worden A.Z."/>
            <person name="Zauner S."/>
            <person name="Barry K."/>
            <person name="Bell C."/>
            <person name="Bharti A.K."/>
            <person name="Crow J.A."/>
            <person name="Grimwood J."/>
            <person name="Kramer R."/>
            <person name="Lindquist E."/>
            <person name="Lucas S."/>
            <person name="Salamov A."/>
            <person name="McFadden G.I."/>
            <person name="Lane C.E."/>
            <person name="Keeling P.J."/>
            <person name="Gray M.W."/>
            <person name="Grigoriev I.V."/>
            <person name="Archibald J.M."/>
        </authorList>
    </citation>
    <scope>NUCLEOTIDE SEQUENCE</scope>
    <source>
        <strain evidence="2 4">CCMP2712</strain>
    </source>
</reference>
<dbReference type="GO" id="GO:0005524">
    <property type="term" value="F:ATP binding"/>
    <property type="evidence" value="ECO:0007669"/>
    <property type="project" value="InterPro"/>
</dbReference>
<dbReference type="STRING" id="905079.L1JXB3"/>
<accession>L1JXB3</accession>
<evidence type="ECO:0000313" key="3">
    <source>
        <dbReference type="EnsemblProtists" id="EKX52830"/>
    </source>
</evidence>
<dbReference type="KEGG" id="gtt:GUITHDRAFT_92096"/>
<dbReference type="GeneID" id="17309599"/>
<dbReference type="EnsemblProtists" id="EKX52830">
    <property type="protein sequence ID" value="EKX52830"/>
    <property type="gene ID" value="GUITHDRAFT_92096"/>
</dbReference>
<evidence type="ECO:0000259" key="1">
    <source>
        <dbReference type="PROSITE" id="PS50011"/>
    </source>
</evidence>
<dbReference type="Pfam" id="PF07714">
    <property type="entry name" value="PK_Tyr_Ser-Thr"/>
    <property type="match status" value="1"/>
</dbReference>
<evidence type="ECO:0000313" key="4">
    <source>
        <dbReference type="Proteomes" id="UP000011087"/>
    </source>
</evidence>
<proteinExistence type="predicted"/>
<reference evidence="4" key="2">
    <citation type="submission" date="2012-11" db="EMBL/GenBank/DDBJ databases">
        <authorList>
            <person name="Kuo A."/>
            <person name="Curtis B.A."/>
            <person name="Tanifuji G."/>
            <person name="Burki F."/>
            <person name="Gruber A."/>
            <person name="Irimia M."/>
            <person name="Maruyama S."/>
            <person name="Arias M.C."/>
            <person name="Ball S.G."/>
            <person name="Gile G.H."/>
            <person name="Hirakawa Y."/>
            <person name="Hopkins J.F."/>
            <person name="Rensing S.A."/>
            <person name="Schmutz J."/>
            <person name="Symeonidi A."/>
            <person name="Elias M."/>
            <person name="Eveleigh R.J."/>
            <person name="Herman E.K."/>
            <person name="Klute M.J."/>
            <person name="Nakayama T."/>
            <person name="Obornik M."/>
            <person name="Reyes-Prieto A."/>
            <person name="Armbrust E.V."/>
            <person name="Aves S.J."/>
            <person name="Beiko R.G."/>
            <person name="Coutinho P."/>
            <person name="Dacks J.B."/>
            <person name="Durnford D.G."/>
            <person name="Fast N.M."/>
            <person name="Green B.R."/>
            <person name="Grisdale C."/>
            <person name="Hempe F."/>
            <person name="Henrissat B."/>
            <person name="Hoppner M.P."/>
            <person name="Ishida K.-I."/>
            <person name="Kim E."/>
            <person name="Koreny L."/>
            <person name="Kroth P.G."/>
            <person name="Liu Y."/>
            <person name="Malik S.-B."/>
            <person name="Maier U.G."/>
            <person name="McRose D."/>
            <person name="Mock T."/>
            <person name="Neilson J.A."/>
            <person name="Onodera N.T."/>
            <person name="Poole A.M."/>
            <person name="Pritham E.J."/>
            <person name="Richards T.A."/>
            <person name="Rocap G."/>
            <person name="Roy S.W."/>
            <person name="Sarai C."/>
            <person name="Schaack S."/>
            <person name="Shirato S."/>
            <person name="Slamovits C.H."/>
            <person name="Spencer D.F."/>
            <person name="Suzuki S."/>
            <person name="Worden A.Z."/>
            <person name="Zauner S."/>
            <person name="Barry K."/>
            <person name="Bell C."/>
            <person name="Bharti A.K."/>
            <person name="Crow J.A."/>
            <person name="Grimwood J."/>
            <person name="Kramer R."/>
            <person name="Lindquist E."/>
            <person name="Lucas S."/>
            <person name="Salamov A."/>
            <person name="McFadden G.I."/>
            <person name="Lane C.E."/>
            <person name="Keeling P.J."/>
            <person name="Gray M.W."/>
            <person name="Grigoriev I.V."/>
            <person name="Archibald J.M."/>
        </authorList>
    </citation>
    <scope>NUCLEOTIDE SEQUENCE</scope>
    <source>
        <strain evidence="4">CCMP2712</strain>
    </source>
</reference>
<dbReference type="InterPro" id="IPR011009">
    <property type="entry name" value="Kinase-like_dom_sf"/>
</dbReference>
<dbReference type="InterPro" id="IPR001245">
    <property type="entry name" value="Ser-Thr/Tyr_kinase_cat_dom"/>
</dbReference>
<dbReference type="InterPro" id="IPR000719">
    <property type="entry name" value="Prot_kinase_dom"/>
</dbReference>
<organism evidence="2">
    <name type="scientific">Guillardia theta (strain CCMP2712)</name>
    <name type="common">Cryptophyte</name>
    <dbReference type="NCBI Taxonomy" id="905079"/>
    <lineage>
        <taxon>Eukaryota</taxon>
        <taxon>Cryptophyceae</taxon>
        <taxon>Pyrenomonadales</taxon>
        <taxon>Geminigeraceae</taxon>
        <taxon>Guillardia</taxon>
    </lineage>
</organism>
<dbReference type="OMA" id="FWRELMQ"/>
<dbReference type="PANTHER" id="PTHR44329">
    <property type="entry name" value="SERINE/THREONINE-PROTEIN KINASE TNNI3K-RELATED"/>
    <property type="match status" value="1"/>
</dbReference>
<dbReference type="InterPro" id="IPR051681">
    <property type="entry name" value="Ser/Thr_Kinases-Pseudokinases"/>
</dbReference>
<protein>
    <recommendedName>
        <fullName evidence="1">Protein kinase domain-containing protein</fullName>
    </recommendedName>
</protein>
<dbReference type="InterPro" id="IPR008271">
    <property type="entry name" value="Ser/Thr_kinase_AS"/>
</dbReference>
<feature type="domain" description="Protein kinase" evidence="1">
    <location>
        <begin position="1"/>
        <end position="205"/>
    </location>
</feature>